<evidence type="ECO:0000313" key="2">
    <source>
        <dbReference type="EMBL" id="KSV18654.1"/>
    </source>
</evidence>
<evidence type="ECO:0000313" key="3">
    <source>
        <dbReference type="Proteomes" id="UP000053577"/>
    </source>
</evidence>
<dbReference type="InterPro" id="IPR052892">
    <property type="entry name" value="NA-targeting_endonuclease"/>
</dbReference>
<dbReference type="Gene3D" id="1.10.30.50">
    <property type="match status" value="1"/>
</dbReference>
<keyword evidence="2" id="KW-0378">Hydrolase</keyword>
<dbReference type="GO" id="GO:0004519">
    <property type="term" value="F:endonuclease activity"/>
    <property type="evidence" value="ECO:0007669"/>
    <property type="project" value="UniProtKB-KW"/>
</dbReference>
<accession>A0A0V8M4F5</accession>
<dbReference type="RefSeq" id="WP_010936314.1">
    <property type="nucleotide sequence ID" value="NZ_JGYD01000010.1"/>
</dbReference>
<proteinExistence type="predicted"/>
<protein>
    <submittedName>
        <fullName evidence="2">HNH endonuclease</fullName>
    </submittedName>
</protein>
<dbReference type="SMART" id="SM00507">
    <property type="entry name" value="HNHc"/>
    <property type="match status" value="1"/>
</dbReference>
<sequence length="177" mass="20392">MDNHQVLVLNQDYQPLNVCHVRRAVLLVYQSKAEMLENGSGFWHSEKDLFALPSVIRLSCLIKHPPLRPKLNRAEIFSRDKHTCQYCGRKDLELTIDHVNPKHQGGPHVWENVVTACLHCNRLKAGRTPEQAHMKLLSTPGVPQYRYGYSLPRSNGSIRHEWRPYLGLENEPKLAVE</sequence>
<keyword evidence="2" id="KW-0255">Endonuclease</keyword>
<reference evidence="2 3" key="1">
    <citation type="journal article" date="2015" name="Sci. Rep.">
        <title>A comparative genomics and reductive dehalogenase gene transcription study of two chloroethene-respiring bacteria, Dehalococcoides mccartyi strains MB and 11a.</title>
        <authorList>
            <person name="Low A."/>
            <person name="Shen Z."/>
            <person name="Cheng D."/>
            <person name="Rogers M.J."/>
            <person name="Lee P.K."/>
            <person name="He J."/>
        </authorList>
    </citation>
    <scope>NUCLEOTIDE SEQUENCE [LARGE SCALE GENOMIC DNA]</scope>
    <source>
        <strain evidence="2 3">MB</strain>
    </source>
</reference>
<dbReference type="PATRIC" id="fig|61435.5.peg.282"/>
<dbReference type="eggNOG" id="COG1403">
    <property type="taxonomic scope" value="Bacteria"/>
</dbReference>
<dbReference type="Pfam" id="PF01844">
    <property type="entry name" value="HNH"/>
    <property type="match status" value="1"/>
</dbReference>
<dbReference type="AlphaFoldDB" id="A0A0V8M4F5"/>
<keyword evidence="2" id="KW-0540">Nuclease</keyword>
<comment type="caution">
    <text evidence="2">The sequence shown here is derived from an EMBL/GenBank/DDBJ whole genome shotgun (WGS) entry which is preliminary data.</text>
</comment>
<dbReference type="OrthoDB" id="9802901at2"/>
<feature type="domain" description="HNH nuclease" evidence="1">
    <location>
        <begin position="71"/>
        <end position="122"/>
    </location>
</feature>
<dbReference type="EMBL" id="JGYD01000010">
    <property type="protein sequence ID" value="KSV18654.1"/>
    <property type="molecule type" value="Genomic_DNA"/>
</dbReference>
<evidence type="ECO:0000259" key="1">
    <source>
        <dbReference type="SMART" id="SM00507"/>
    </source>
</evidence>
<dbReference type="PANTHER" id="PTHR33877:SF2">
    <property type="entry name" value="OS07G0170200 PROTEIN"/>
    <property type="match status" value="1"/>
</dbReference>
<dbReference type="GO" id="GO:0003676">
    <property type="term" value="F:nucleic acid binding"/>
    <property type="evidence" value="ECO:0007669"/>
    <property type="project" value="InterPro"/>
</dbReference>
<dbReference type="GO" id="GO:0008270">
    <property type="term" value="F:zinc ion binding"/>
    <property type="evidence" value="ECO:0007669"/>
    <property type="project" value="InterPro"/>
</dbReference>
<gene>
    <name evidence="2" type="ORF">DA01_01385</name>
</gene>
<dbReference type="PANTHER" id="PTHR33877">
    <property type="entry name" value="SLL1193 PROTEIN"/>
    <property type="match status" value="1"/>
</dbReference>
<dbReference type="GeneID" id="3230145"/>
<dbReference type="InterPro" id="IPR002711">
    <property type="entry name" value="HNH"/>
</dbReference>
<organism evidence="2 3">
    <name type="scientific">Dehalococcoides mccartyi</name>
    <dbReference type="NCBI Taxonomy" id="61435"/>
    <lineage>
        <taxon>Bacteria</taxon>
        <taxon>Bacillati</taxon>
        <taxon>Chloroflexota</taxon>
        <taxon>Dehalococcoidia</taxon>
        <taxon>Dehalococcoidales</taxon>
        <taxon>Dehalococcoidaceae</taxon>
        <taxon>Dehalococcoides</taxon>
    </lineage>
</organism>
<dbReference type="InterPro" id="IPR003615">
    <property type="entry name" value="HNH_nuc"/>
</dbReference>
<name>A0A0V8M4F5_9CHLR</name>
<dbReference type="CDD" id="cd00085">
    <property type="entry name" value="HNHc"/>
    <property type="match status" value="1"/>
</dbReference>
<dbReference type="Proteomes" id="UP000053577">
    <property type="component" value="Unassembled WGS sequence"/>
</dbReference>